<sequence length="81" mass="9212">MPEHHATEIVTFIAVCIFNEDFIPVLEMLTLMGTKDGPEAHAFAVKCDNIWIERSEIRASDASKEARTARLKERTSKKAFF</sequence>
<evidence type="ECO:0000313" key="1">
    <source>
        <dbReference type="EMBL" id="GFY42476.1"/>
    </source>
</evidence>
<dbReference type="EMBL" id="BMAV01003098">
    <property type="protein sequence ID" value="GFY42476.1"/>
    <property type="molecule type" value="Genomic_DNA"/>
</dbReference>
<accession>A0A8X6WZ22</accession>
<dbReference type="AlphaFoldDB" id="A0A8X6WZ22"/>
<dbReference type="Proteomes" id="UP000886998">
    <property type="component" value="Unassembled WGS sequence"/>
</dbReference>
<keyword evidence="2" id="KW-1185">Reference proteome</keyword>
<proteinExistence type="predicted"/>
<evidence type="ECO:0000313" key="2">
    <source>
        <dbReference type="Proteomes" id="UP000886998"/>
    </source>
</evidence>
<protein>
    <submittedName>
        <fullName evidence="1">Uncharacterized protein</fullName>
    </submittedName>
</protein>
<name>A0A8X6WZ22_9ARAC</name>
<reference evidence="1" key="1">
    <citation type="submission" date="2020-08" db="EMBL/GenBank/DDBJ databases">
        <title>Multicomponent nature underlies the extraordinary mechanical properties of spider dragline silk.</title>
        <authorList>
            <person name="Kono N."/>
            <person name="Nakamura H."/>
            <person name="Mori M."/>
            <person name="Yoshida Y."/>
            <person name="Ohtoshi R."/>
            <person name="Malay A.D."/>
            <person name="Moran D.A.P."/>
            <person name="Tomita M."/>
            <person name="Numata K."/>
            <person name="Arakawa K."/>
        </authorList>
    </citation>
    <scope>NUCLEOTIDE SEQUENCE</scope>
</reference>
<gene>
    <name evidence="1" type="ORF">TNIN_112321</name>
</gene>
<organism evidence="1 2">
    <name type="scientific">Trichonephila inaurata madagascariensis</name>
    <dbReference type="NCBI Taxonomy" id="2747483"/>
    <lineage>
        <taxon>Eukaryota</taxon>
        <taxon>Metazoa</taxon>
        <taxon>Ecdysozoa</taxon>
        <taxon>Arthropoda</taxon>
        <taxon>Chelicerata</taxon>
        <taxon>Arachnida</taxon>
        <taxon>Araneae</taxon>
        <taxon>Araneomorphae</taxon>
        <taxon>Entelegynae</taxon>
        <taxon>Araneoidea</taxon>
        <taxon>Nephilidae</taxon>
        <taxon>Trichonephila</taxon>
        <taxon>Trichonephila inaurata</taxon>
    </lineage>
</organism>
<comment type="caution">
    <text evidence="1">The sequence shown here is derived from an EMBL/GenBank/DDBJ whole genome shotgun (WGS) entry which is preliminary data.</text>
</comment>
<dbReference type="OrthoDB" id="10060618at2759"/>